<gene>
    <name evidence="12" type="primary">prs</name>
    <name evidence="14" type="ORF">HXX08_17920</name>
    <name evidence="15" type="ORF">OZ401_003267</name>
</gene>
<dbReference type="AlphaFoldDB" id="A0A8T7M6L3"/>
<evidence type="ECO:0000256" key="5">
    <source>
        <dbReference type="ARBA" id="ARBA00022741"/>
    </source>
</evidence>
<proteinExistence type="inferred from homology"/>
<feature type="binding site" evidence="12">
    <location>
        <begin position="97"/>
        <end position="98"/>
    </location>
    <ligand>
        <name>ATP</name>
        <dbReference type="ChEBI" id="CHEBI:30616"/>
    </ligand>
</feature>
<comment type="cofactor">
    <cofactor evidence="12">
        <name>Mg(2+)</name>
        <dbReference type="ChEBI" id="CHEBI:18420"/>
    </cofactor>
    <text evidence="12">Binds 2 Mg(2+) ions per subunit.</text>
</comment>
<dbReference type="GO" id="GO:0002189">
    <property type="term" value="C:ribose phosphate diphosphokinase complex"/>
    <property type="evidence" value="ECO:0007669"/>
    <property type="project" value="TreeGrafter"/>
</dbReference>
<dbReference type="EMBL" id="CP128400">
    <property type="protein sequence ID" value="WJW69955.1"/>
    <property type="molecule type" value="Genomic_DNA"/>
</dbReference>
<keyword evidence="8 12" id="KW-0460">Magnesium</keyword>
<keyword evidence="17" id="KW-1185">Reference proteome</keyword>
<dbReference type="EC" id="2.7.6.1" evidence="12"/>
<dbReference type="FunFam" id="3.40.50.2020:FF:000001">
    <property type="entry name" value="Ribose-phosphate pyrophosphokinase"/>
    <property type="match status" value="1"/>
</dbReference>
<evidence type="ECO:0000313" key="14">
    <source>
        <dbReference type="EMBL" id="NWJ47734.1"/>
    </source>
</evidence>
<keyword evidence="2 12" id="KW-0808">Transferase</keyword>
<name>A0A8T7M6L3_9CHLR</name>
<dbReference type="CDD" id="cd06223">
    <property type="entry name" value="PRTases_typeI"/>
    <property type="match status" value="1"/>
</dbReference>
<evidence type="ECO:0000256" key="2">
    <source>
        <dbReference type="ARBA" id="ARBA00022679"/>
    </source>
</evidence>
<dbReference type="EMBL" id="JACATZ010000003">
    <property type="protein sequence ID" value="NWJ47734.1"/>
    <property type="molecule type" value="Genomic_DNA"/>
</dbReference>
<comment type="function">
    <text evidence="10 12">Involved in the biosynthesis of the central metabolite phospho-alpha-D-ribosyl-1-pyrophosphate (PRPP) via the transfer of pyrophosphoryl group from ATP to 1-hydroxyl of ribose-5-phosphate (Rib-5-P).</text>
</comment>
<dbReference type="GO" id="GO:0005524">
    <property type="term" value="F:ATP binding"/>
    <property type="evidence" value="ECO:0007669"/>
    <property type="project" value="UniProtKB-KW"/>
</dbReference>
<dbReference type="Pfam" id="PF14572">
    <property type="entry name" value="Pribosyl_synth"/>
    <property type="match status" value="1"/>
</dbReference>
<dbReference type="InterPro" id="IPR029099">
    <property type="entry name" value="Pribosyltran_N"/>
</dbReference>
<dbReference type="InterPro" id="IPR000836">
    <property type="entry name" value="PRTase_dom"/>
</dbReference>
<evidence type="ECO:0000256" key="12">
    <source>
        <dbReference type="HAMAP-Rule" id="MF_00583"/>
    </source>
</evidence>
<evidence type="ECO:0000256" key="4">
    <source>
        <dbReference type="ARBA" id="ARBA00022727"/>
    </source>
</evidence>
<evidence type="ECO:0000256" key="3">
    <source>
        <dbReference type="ARBA" id="ARBA00022723"/>
    </source>
</evidence>
<evidence type="ECO:0000256" key="1">
    <source>
        <dbReference type="ARBA" id="ARBA00004996"/>
    </source>
</evidence>
<keyword evidence="3 12" id="KW-0479">Metal-binding</keyword>
<dbReference type="GO" id="GO:0006015">
    <property type="term" value="P:5-phosphoribose 1-diphosphate biosynthetic process"/>
    <property type="evidence" value="ECO:0007669"/>
    <property type="project" value="UniProtKB-UniRule"/>
</dbReference>
<evidence type="ECO:0000313" key="17">
    <source>
        <dbReference type="Proteomes" id="UP001431572"/>
    </source>
</evidence>
<keyword evidence="7 12" id="KW-0067">ATP-binding</keyword>
<reference evidence="14 16" key="1">
    <citation type="submission" date="2020-06" db="EMBL/GenBank/DDBJ databases">
        <title>Anoxygenic phototrophic Chloroflexota member uses a Type I reaction center.</title>
        <authorList>
            <person name="Tsuji J.M."/>
            <person name="Shaw N.A."/>
            <person name="Nagashima S."/>
            <person name="Venkiteswaran J."/>
            <person name="Schiff S.L."/>
            <person name="Hanada S."/>
            <person name="Tank M."/>
            <person name="Neufeld J.D."/>
        </authorList>
    </citation>
    <scope>NUCLEOTIDE SEQUENCE [LARGE SCALE GENOMIC DNA]</scope>
    <source>
        <strain evidence="14">L227-S17</strain>
    </source>
</reference>
<comment type="subunit">
    <text evidence="12">Homohexamer.</text>
</comment>
<evidence type="ECO:0000256" key="9">
    <source>
        <dbReference type="ARBA" id="ARBA00049535"/>
    </source>
</evidence>
<organism evidence="14 16">
    <name type="scientific">Candidatus Chlorohelix allophototropha</name>
    <dbReference type="NCBI Taxonomy" id="3003348"/>
    <lineage>
        <taxon>Bacteria</taxon>
        <taxon>Bacillati</taxon>
        <taxon>Chloroflexota</taxon>
        <taxon>Chloroflexia</taxon>
        <taxon>Candidatus Chloroheliales</taxon>
        <taxon>Candidatus Chloroheliaceae</taxon>
        <taxon>Candidatus Chlorohelix</taxon>
    </lineage>
</organism>
<dbReference type="GO" id="GO:0006164">
    <property type="term" value="P:purine nucleotide biosynthetic process"/>
    <property type="evidence" value="ECO:0007669"/>
    <property type="project" value="TreeGrafter"/>
</dbReference>
<comment type="similarity">
    <text evidence="11 12">Belongs to the ribose-phosphate pyrophosphokinase family. Class I subfamily.</text>
</comment>
<dbReference type="SMART" id="SM01400">
    <property type="entry name" value="Pribosyltran_N"/>
    <property type="match status" value="1"/>
</dbReference>
<evidence type="ECO:0000256" key="8">
    <source>
        <dbReference type="ARBA" id="ARBA00022842"/>
    </source>
</evidence>
<keyword evidence="4 12" id="KW-0545">Nucleotide biosynthesis</keyword>
<accession>A0A8T7M6L3</accession>
<evidence type="ECO:0000256" key="6">
    <source>
        <dbReference type="ARBA" id="ARBA00022777"/>
    </source>
</evidence>
<dbReference type="GO" id="GO:0016301">
    <property type="term" value="F:kinase activity"/>
    <property type="evidence" value="ECO:0007669"/>
    <property type="project" value="UniProtKB-KW"/>
</dbReference>
<feature type="domain" description="Ribose-phosphate pyrophosphokinase N-terminal" evidence="13">
    <location>
        <begin position="6"/>
        <end position="121"/>
    </location>
</feature>
<feature type="active site" evidence="12">
    <location>
        <position position="193"/>
    </location>
</feature>
<dbReference type="InterPro" id="IPR037515">
    <property type="entry name" value="Rib-P_diPkinase_bac"/>
</dbReference>
<dbReference type="NCBIfam" id="NF002320">
    <property type="entry name" value="PRK01259.1"/>
    <property type="match status" value="1"/>
</dbReference>
<feature type="binding site" evidence="12">
    <location>
        <position position="170"/>
    </location>
    <ligand>
        <name>Mg(2+)</name>
        <dbReference type="ChEBI" id="CHEBI:18420"/>
    </ligand>
</feature>
<dbReference type="NCBIfam" id="TIGR01251">
    <property type="entry name" value="ribP_PPkin"/>
    <property type="match status" value="1"/>
</dbReference>
<comment type="pathway">
    <text evidence="1 12">Metabolic intermediate biosynthesis; 5-phospho-alpha-D-ribose 1-diphosphate biosynthesis; 5-phospho-alpha-D-ribose 1-diphosphate from D-ribose 5-phosphate (route I): step 1/1.</text>
</comment>
<evidence type="ECO:0000256" key="10">
    <source>
        <dbReference type="ARBA" id="ARBA00054914"/>
    </source>
</evidence>
<evidence type="ECO:0000313" key="16">
    <source>
        <dbReference type="Proteomes" id="UP000521676"/>
    </source>
</evidence>
<keyword evidence="5 12" id="KW-0547">Nucleotide-binding</keyword>
<evidence type="ECO:0000256" key="11">
    <source>
        <dbReference type="ARBA" id="ARBA00061444"/>
    </source>
</evidence>
<dbReference type="GO" id="GO:0005737">
    <property type="term" value="C:cytoplasm"/>
    <property type="evidence" value="ECO:0007669"/>
    <property type="project" value="UniProtKB-SubCell"/>
</dbReference>
<dbReference type="Gene3D" id="3.40.50.2020">
    <property type="match status" value="2"/>
</dbReference>
<dbReference type="InterPro" id="IPR005946">
    <property type="entry name" value="Rib-P_diPkinase"/>
</dbReference>
<evidence type="ECO:0000259" key="13">
    <source>
        <dbReference type="Pfam" id="PF13793"/>
    </source>
</evidence>
<keyword evidence="6 12" id="KW-0418">Kinase</keyword>
<comment type="catalytic activity">
    <reaction evidence="9 12">
        <text>D-ribose 5-phosphate + ATP = 5-phospho-alpha-D-ribose 1-diphosphate + AMP + H(+)</text>
        <dbReference type="Rhea" id="RHEA:15609"/>
        <dbReference type="ChEBI" id="CHEBI:15378"/>
        <dbReference type="ChEBI" id="CHEBI:30616"/>
        <dbReference type="ChEBI" id="CHEBI:58017"/>
        <dbReference type="ChEBI" id="CHEBI:78346"/>
        <dbReference type="ChEBI" id="CHEBI:456215"/>
        <dbReference type="EC" id="2.7.6.1"/>
    </reaction>
</comment>
<dbReference type="InterPro" id="IPR029057">
    <property type="entry name" value="PRTase-like"/>
</dbReference>
<comment type="subcellular location">
    <subcellularLocation>
        <location evidence="12">Cytoplasm</location>
    </subcellularLocation>
</comment>
<sequence length="313" mass="33976">MDGRLQVFSGNGNRALAEEIARELNTTLGRALVSTFKNDETRIRLEENVRGGDVFVIQTLCEPVDHNIIELCFMIDALRRSSAGRITAVIPYYAYARQEKKTSGREPISAKVVAKFIESAGVDRVLVIDLHAPAIEGFFEVPVDHLRAGPLLSDYLRQMALKDMVIVSPDPGGVRRAAEFRSRLNASLAIIAKQRPEDDVVNTIDMVGDVQGKTAVIVDDMISTGGTLISAADMIMERGAKEVYACAVHGLFAGDALEQIGKSSLKSVIVTNSYPVAPNAEKLGIKVLSVAPIIAEAITRIHKDLSISVMFSK</sequence>
<dbReference type="Pfam" id="PF13793">
    <property type="entry name" value="Pribosyltran_N"/>
    <property type="match status" value="1"/>
</dbReference>
<dbReference type="HAMAP" id="MF_00583_B">
    <property type="entry name" value="RibP_PPkinase_B"/>
    <property type="match status" value="1"/>
</dbReference>
<protein>
    <recommendedName>
        <fullName evidence="12">Ribose-phosphate pyrophosphokinase</fullName>
        <shortName evidence="12">RPPK</shortName>
        <ecNumber evidence="12">2.7.6.1</ecNumber>
    </recommendedName>
    <alternativeName>
        <fullName evidence="12">5-phospho-D-ribosyl alpha-1-diphosphate synthase</fullName>
    </alternativeName>
    <alternativeName>
        <fullName evidence="12">Phosphoribosyl diphosphate synthase</fullName>
    </alternativeName>
    <alternativeName>
        <fullName evidence="12">Phosphoribosyl pyrophosphate synthase</fullName>
        <shortName evidence="12">P-Rib-PP synthase</shortName>
        <shortName evidence="12">PRPP synthase</shortName>
        <shortName evidence="12">PRPPase</shortName>
    </alternativeName>
</protein>
<dbReference type="Proteomes" id="UP000521676">
    <property type="component" value="Unassembled WGS sequence"/>
</dbReference>
<evidence type="ECO:0000313" key="15">
    <source>
        <dbReference type="EMBL" id="WJW69955.1"/>
    </source>
</evidence>
<feature type="binding site" evidence="12">
    <location>
        <position position="195"/>
    </location>
    <ligand>
        <name>D-ribose 5-phosphate</name>
        <dbReference type="ChEBI" id="CHEBI:78346"/>
    </ligand>
</feature>
<dbReference type="Proteomes" id="UP001431572">
    <property type="component" value="Chromosome 2"/>
</dbReference>
<comment type="caution">
    <text evidence="12">Lacks conserved residue(s) required for the propagation of feature annotation.</text>
</comment>
<dbReference type="SUPFAM" id="SSF53271">
    <property type="entry name" value="PRTase-like"/>
    <property type="match status" value="1"/>
</dbReference>
<dbReference type="GO" id="GO:0000287">
    <property type="term" value="F:magnesium ion binding"/>
    <property type="evidence" value="ECO:0007669"/>
    <property type="project" value="UniProtKB-UniRule"/>
</dbReference>
<feature type="binding site" evidence="12">
    <location>
        <position position="131"/>
    </location>
    <ligand>
        <name>Mg(2+)</name>
        <dbReference type="ChEBI" id="CHEBI:18420"/>
    </ligand>
</feature>
<keyword evidence="12" id="KW-0963">Cytoplasm</keyword>
<dbReference type="GO" id="GO:0004749">
    <property type="term" value="F:ribose phosphate diphosphokinase activity"/>
    <property type="evidence" value="ECO:0007669"/>
    <property type="project" value="UniProtKB-UniRule"/>
</dbReference>
<dbReference type="RefSeq" id="WP_341471833.1">
    <property type="nucleotide sequence ID" value="NZ_CP128400.1"/>
</dbReference>
<dbReference type="PANTHER" id="PTHR10210:SF41">
    <property type="entry name" value="RIBOSE-PHOSPHATE PYROPHOSPHOKINASE 1, CHLOROPLASTIC"/>
    <property type="match status" value="1"/>
</dbReference>
<evidence type="ECO:0000256" key="7">
    <source>
        <dbReference type="ARBA" id="ARBA00022840"/>
    </source>
</evidence>
<feature type="binding site" evidence="12">
    <location>
        <position position="219"/>
    </location>
    <ligand>
        <name>D-ribose 5-phosphate</name>
        <dbReference type="ChEBI" id="CHEBI:78346"/>
    </ligand>
</feature>
<dbReference type="PANTHER" id="PTHR10210">
    <property type="entry name" value="RIBOSE-PHOSPHATE DIPHOSPHOKINASE FAMILY MEMBER"/>
    <property type="match status" value="1"/>
</dbReference>
<feature type="binding site" evidence="12">
    <location>
        <begin position="38"/>
        <end position="40"/>
    </location>
    <ligand>
        <name>ATP</name>
        <dbReference type="ChEBI" id="CHEBI:30616"/>
    </ligand>
</feature>
<reference evidence="15" key="2">
    <citation type="journal article" date="2024" name="Nature">
        <title>Anoxygenic phototroph of the Chloroflexota uses a type I reaction centre.</title>
        <authorList>
            <person name="Tsuji J.M."/>
            <person name="Shaw N.A."/>
            <person name="Nagashima S."/>
            <person name="Venkiteswaran J.J."/>
            <person name="Schiff S.L."/>
            <person name="Watanabe T."/>
            <person name="Fukui M."/>
            <person name="Hanada S."/>
            <person name="Tank M."/>
            <person name="Neufeld J.D."/>
        </authorList>
    </citation>
    <scope>NUCLEOTIDE SEQUENCE</scope>
    <source>
        <strain evidence="15">L227-S17</strain>
    </source>
</reference>